<gene>
    <name evidence="3" type="ORF">PSYICH_LOCUS10908</name>
</gene>
<protein>
    <submittedName>
        <fullName evidence="3">Uncharacterized protein</fullName>
    </submittedName>
</protein>
<keyword evidence="1" id="KW-0472">Membrane</keyword>
<dbReference type="Pfam" id="PF07898">
    <property type="entry name" value="DUF1676"/>
    <property type="match status" value="1"/>
</dbReference>
<evidence type="ECO:0000256" key="2">
    <source>
        <dbReference type="SAM" id="SignalP"/>
    </source>
</evidence>
<keyword evidence="1" id="KW-1133">Transmembrane helix</keyword>
<keyword evidence="1" id="KW-0812">Transmembrane</keyword>
<evidence type="ECO:0000256" key="1">
    <source>
        <dbReference type="SAM" id="Phobius"/>
    </source>
</evidence>
<dbReference type="OrthoDB" id="8197686at2759"/>
<name>A0A9P0GJ50_9CUCU</name>
<proteinExistence type="predicted"/>
<evidence type="ECO:0000313" key="3">
    <source>
        <dbReference type="EMBL" id="CAH1111142.1"/>
    </source>
</evidence>
<dbReference type="PANTHER" id="PTHR21879">
    <property type="entry name" value="FI03362P-RELATED-RELATED"/>
    <property type="match status" value="1"/>
</dbReference>
<dbReference type="GO" id="GO:0016020">
    <property type="term" value="C:membrane"/>
    <property type="evidence" value="ECO:0007669"/>
    <property type="project" value="TreeGrafter"/>
</dbReference>
<feature type="signal peptide" evidence="2">
    <location>
        <begin position="1"/>
        <end position="22"/>
    </location>
</feature>
<dbReference type="PANTHER" id="PTHR21879:SF27">
    <property type="entry name" value="OSIRIS 10A"/>
    <property type="match status" value="1"/>
</dbReference>
<reference evidence="3" key="1">
    <citation type="submission" date="2022-01" db="EMBL/GenBank/DDBJ databases">
        <authorList>
            <person name="King R."/>
        </authorList>
    </citation>
    <scope>NUCLEOTIDE SEQUENCE</scope>
</reference>
<dbReference type="AlphaFoldDB" id="A0A9P0GJ50"/>
<sequence>MLLAYGLTFLQTFFLLFPLAKCMNDSIGDTFRQCLISQSPGNLGQCLGVGAISRLRSLDSSAEFDLVDGLTLTRDAQEYREAYNFEGNPTNLRGIIDSFSYVFSKRNLKWNMGFLYPGLLMHIAPSGHPGGTLEFVVDPHREAINAHTLKEVGTGRLLARQFLLPLLLGFKFNVVSIIPVLFGVLALIAKKALVISKIALVASSAFALGTLLFGSSGYGQGYPSQHYTTGHFGGHGGHASHGGHGGHGILGGGHFGHQGHGGFHGYTKYSGEDEDYPDTLLRETNRPTMDQLTVFPNVVTSPDSSSRVDITKGRNFAWSDAEKKKKPKEI</sequence>
<feature type="transmembrane region" description="Helical" evidence="1">
    <location>
        <begin position="162"/>
        <end position="186"/>
    </location>
</feature>
<keyword evidence="4" id="KW-1185">Reference proteome</keyword>
<accession>A0A9P0GJ50</accession>
<feature type="transmembrane region" description="Helical" evidence="1">
    <location>
        <begin position="198"/>
        <end position="218"/>
    </location>
</feature>
<feature type="chain" id="PRO_5040172545" evidence="2">
    <location>
        <begin position="23"/>
        <end position="330"/>
    </location>
</feature>
<dbReference type="Proteomes" id="UP001153636">
    <property type="component" value="Chromosome 5"/>
</dbReference>
<evidence type="ECO:0000313" key="4">
    <source>
        <dbReference type="Proteomes" id="UP001153636"/>
    </source>
</evidence>
<organism evidence="3 4">
    <name type="scientific">Psylliodes chrysocephalus</name>
    <dbReference type="NCBI Taxonomy" id="3402493"/>
    <lineage>
        <taxon>Eukaryota</taxon>
        <taxon>Metazoa</taxon>
        <taxon>Ecdysozoa</taxon>
        <taxon>Arthropoda</taxon>
        <taxon>Hexapoda</taxon>
        <taxon>Insecta</taxon>
        <taxon>Pterygota</taxon>
        <taxon>Neoptera</taxon>
        <taxon>Endopterygota</taxon>
        <taxon>Coleoptera</taxon>
        <taxon>Polyphaga</taxon>
        <taxon>Cucujiformia</taxon>
        <taxon>Chrysomeloidea</taxon>
        <taxon>Chrysomelidae</taxon>
        <taxon>Galerucinae</taxon>
        <taxon>Alticini</taxon>
        <taxon>Psylliodes</taxon>
    </lineage>
</organism>
<dbReference type="InterPro" id="IPR012464">
    <property type="entry name" value="DUF1676"/>
</dbReference>
<dbReference type="EMBL" id="OV651817">
    <property type="protein sequence ID" value="CAH1111142.1"/>
    <property type="molecule type" value="Genomic_DNA"/>
</dbReference>
<keyword evidence="2" id="KW-0732">Signal</keyword>